<organism evidence="1 2">
    <name type="scientific">Brevibacterium senegalense</name>
    <dbReference type="NCBI Taxonomy" id="1033736"/>
    <lineage>
        <taxon>Bacteria</taxon>
        <taxon>Bacillati</taxon>
        <taxon>Actinomycetota</taxon>
        <taxon>Actinomycetes</taxon>
        <taxon>Micrococcales</taxon>
        <taxon>Brevibacteriaceae</taxon>
        <taxon>Brevibacterium</taxon>
    </lineage>
</organism>
<name>A0A921SNI2_9MICO</name>
<dbReference type="EMBL" id="DYUK01000120">
    <property type="protein sequence ID" value="HJG79888.1"/>
    <property type="molecule type" value="Genomic_DNA"/>
</dbReference>
<gene>
    <name evidence="1" type="ORF">K8V08_05710</name>
</gene>
<proteinExistence type="predicted"/>
<accession>A0A921SNI2</accession>
<protein>
    <submittedName>
        <fullName evidence="1">Uncharacterized protein</fullName>
    </submittedName>
</protein>
<sequence length="260" mass="26904">MRTTTPLLPVLFATAVTARLARRVAPDTVTHAFETVGLPVPLIVDDAVFAPPAGAGAEVPAGLLVWAAGLRQAGAARVRVEPVHPSLPLRVPRMDRAGRRATARASARTHALCVVEDDAGTALAVVALGSEGDATAVPCAPAVYAPVDDVSPAEASRRLRESVMRALAAVEAQPLEGVRDLPWRDWQADLSGDHDDTRHTALAALTGDHDTARSLHTALHVHGSLSALQVPAQTGGDAVGPALAAVHAAAARVLTTLTRQ</sequence>
<evidence type="ECO:0000313" key="2">
    <source>
        <dbReference type="Proteomes" id="UP000784435"/>
    </source>
</evidence>
<comment type="caution">
    <text evidence="1">The sequence shown here is derived from an EMBL/GenBank/DDBJ whole genome shotgun (WGS) entry which is preliminary data.</text>
</comment>
<reference evidence="1" key="2">
    <citation type="submission" date="2021-09" db="EMBL/GenBank/DDBJ databases">
        <authorList>
            <person name="Gilroy R."/>
        </authorList>
    </citation>
    <scope>NUCLEOTIDE SEQUENCE</scope>
    <source>
        <strain evidence="1">ChiGjej5B5-7349</strain>
    </source>
</reference>
<reference evidence="1" key="1">
    <citation type="journal article" date="2021" name="PeerJ">
        <title>Extensive microbial diversity within the chicken gut microbiome revealed by metagenomics and culture.</title>
        <authorList>
            <person name="Gilroy R."/>
            <person name="Ravi A."/>
            <person name="Getino M."/>
            <person name="Pursley I."/>
            <person name="Horton D.L."/>
            <person name="Alikhan N.F."/>
            <person name="Baker D."/>
            <person name="Gharbi K."/>
            <person name="Hall N."/>
            <person name="Watson M."/>
            <person name="Adriaenssens E.M."/>
            <person name="Foster-Nyarko E."/>
            <person name="Jarju S."/>
            <person name="Secka A."/>
            <person name="Antonio M."/>
            <person name="Oren A."/>
            <person name="Chaudhuri R.R."/>
            <person name="La Ragione R."/>
            <person name="Hildebrand F."/>
            <person name="Pallen M.J."/>
        </authorList>
    </citation>
    <scope>NUCLEOTIDE SEQUENCE</scope>
    <source>
        <strain evidence="1">ChiGjej5B5-7349</strain>
    </source>
</reference>
<evidence type="ECO:0000313" key="1">
    <source>
        <dbReference type="EMBL" id="HJG79888.1"/>
    </source>
</evidence>
<dbReference type="Proteomes" id="UP000784435">
    <property type="component" value="Unassembled WGS sequence"/>
</dbReference>
<dbReference type="AlphaFoldDB" id="A0A921SNI2"/>